<accession>A0A9Q6Z8W0</accession>
<gene>
    <name evidence="1" type="ORF">I6I88_08515</name>
</gene>
<dbReference type="AlphaFoldDB" id="A0A9Q6Z8W0"/>
<dbReference type="OrthoDB" id="1489185at2"/>
<evidence type="ECO:0000313" key="1">
    <source>
        <dbReference type="EMBL" id="QQU01767.1"/>
    </source>
</evidence>
<dbReference type="InterPro" id="IPR026341">
    <property type="entry name" value="T9SS_type_B"/>
</dbReference>
<reference evidence="1 2" key="1">
    <citation type="submission" date="2021-01" db="EMBL/GenBank/DDBJ databases">
        <title>FDA dAtabase for Regulatory Grade micrObial Sequences (FDA-ARGOS): Supporting development and validation of Infectious Disease Dx tests.</title>
        <authorList>
            <person name="Sproer C."/>
            <person name="Gronow S."/>
            <person name="Severitt S."/>
            <person name="Schroder I."/>
            <person name="Tallon L."/>
            <person name="Sadzewicz L."/>
            <person name="Zhao X."/>
            <person name="Boylan J."/>
            <person name="Ott S."/>
            <person name="Bowen H."/>
            <person name="Vavikolanu K."/>
            <person name="Mehta A."/>
            <person name="Aluvathingal J."/>
            <person name="Nadendla S."/>
            <person name="Lowell S."/>
            <person name="Myers T."/>
            <person name="Yan Y."/>
            <person name="Sichtig H."/>
        </authorList>
    </citation>
    <scope>NUCLEOTIDE SEQUENCE [LARGE SCALE GENOMIC DNA]</scope>
    <source>
        <strain evidence="1 2">FDAARGOS_1131</strain>
    </source>
</reference>
<dbReference type="Proteomes" id="UP000596202">
    <property type="component" value="Chromosome"/>
</dbReference>
<proteinExistence type="predicted"/>
<dbReference type="GeneID" id="93527696"/>
<name>A0A9Q6Z8W0_MYROD</name>
<dbReference type="EMBL" id="CP068108">
    <property type="protein sequence ID" value="QQU01767.1"/>
    <property type="molecule type" value="Genomic_DNA"/>
</dbReference>
<organism evidence="1 2">
    <name type="scientific">Myroides odoratus</name>
    <name type="common">Flavobacterium odoratum</name>
    <dbReference type="NCBI Taxonomy" id="256"/>
    <lineage>
        <taxon>Bacteria</taxon>
        <taxon>Pseudomonadati</taxon>
        <taxon>Bacteroidota</taxon>
        <taxon>Flavobacteriia</taxon>
        <taxon>Flavobacteriales</taxon>
        <taxon>Flavobacteriaceae</taxon>
        <taxon>Myroides</taxon>
    </lineage>
</organism>
<dbReference type="Pfam" id="PF13585">
    <property type="entry name" value="CHU_C"/>
    <property type="match status" value="1"/>
</dbReference>
<dbReference type="RefSeq" id="WP_002992479.1">
    <property type="nucleotide sequence ID" value="NZ_CP068108.1"/>
</dbReference>
<evidence type="ECO:0000313" key="2">
    <source>
        <dbReference type="Proteomes" id="UP000596202"/>
    </source>
</evidence>
<protein>
    <submittedName>
        <fullName evidence="1">T9SS C-terminal target domain-containing protein</fullName>
    </submittedName>
</protein>
<sequence length="423" mass="47912">MVLNYRKVIWIFLGTLPIYGQNKEEEVFVNKDRIFVGESALIATNYTFDNTETGIVENNGVIYFYNSFNNDNLFYPGALTKNATVFFSPKDAKKTIQISGNKLTEFQNVEFDHAFSDLGFSLSNEISVKGESNFVSGIIQVEEERGMFTFLSKSTAINASDLSHVSGPVEKQGSQAFDFPIGDSGYHRPAAISAPAEEMDVFVSRYHLATGDFFEKKANLAGVIQTLNTKEYWELTRSDNKTKDVLLTLSWDERITDLTLLKDPEKELHIVRWDEKQQLWVDEGGVVDMSRRTITTATQVKGYGYFTLASVKTNLILEGDLVIYNFVSTNGDGKNDYFLIDNITRFPNNTVEIYNRWGIKVFDTTNYDSTGNVFKGYSDGRVTLKKGEQLPSGTYFYVITYEYEDSSGSRKVKKSGYLHLETN</sequence>
<dbReference type="NCBIfam" id="TIGR04131">
    <property type="entry name" value="Bac_Flav_CTERM"/>
    <property type="match status" value="1"/>
</dbReference>